<dbReference type="AlphaFoldDB" id="A0A9N9U994"/>
<evidence type="ECO:0000313" key="3">
    <source>
        <dbReference type="Proteomes" id="UP000754883"/>
    </source>
</evidence>
<proteinExistence type="predicted"/>
<sequence length="122" mass="13383">MHFTKTIITLIGLSGLAATYDANDNNGLAQRELSEVYDDFLVARDEYIEKRELYLRAKTAAKSASKSKSSPKPVVIKGKMLPPGICKEPLTAMGFYCCRRGGRQEQCGPMCSNPGGHCACEY</sequence>
<reference evidence="2" key="1">
    <citation type="submission" date="2021-10" db="EMBL/GenBank/DDBJ databases">
        <authorList>
            <person name="Piombo E."/>
        </authorList>
    </citation>
    <scope>NUCLEOTIDE SEQUENCE</scope>
</reference>
<keyword evidence="3" id="KW-1185">Reference proteome</keyword>
<comment type="caution">
    <text evidence="2">The sequence shown here is derived from an EMBL/GenBank/DDBJ whole genome shotgun (WGS) entry which is preliminary data.</text>
</comment>
<evidence type="ECO:0008006" key="4">
    <source>
        <dbReference type="Google" id="ProtNLM"/>
    </source>
</evidence>
<organism evidence="2 3">
    <name type="scientific">Clonostachys byssicola</name>
    <dbReference type="NCBI Taxonomy" id="160290"/>
    <lineage>
        <taxon>Eukaryota</taxon>
        <taxon>Fungi</taxon>
        <taxon>Dikarya</taxon>
        <taxon>Ascomycota</taxon>
        <taxon>Pezizomycotina</taxon>
        <taxon>Sordariomycetes</taxon>
        <taxon>Hypocreomycetidae</taxon>
        <taxon>Hypocreales</taxon>
        <taxon>Bionectriaceae</taxon>
        <taxon>Clonostachys</taxon>
    </lineage>
</organism>
<evidence type="ECO:0000313" key="2">
    <source>
        <dbReference type="EMBL" id="CAG9982730.1"/>
    </source>
</evidence>
<accession>A0A9N9U994</accession>
<feature type="chain" id="PRO_5040166353" description="Invertebrate defensins family profile domain-containing protein" evidence="1">
    <location>
        <begin position="23"/>
        <end position="122"/>
    </location>
</feature>
<feature type="signal peptide" evidence="1">
    <location>
        <begin position="1"/>
        <end position="22"/>
    </location>
</feature>
<evidence type="ECO:0000256" key="1">
    <source>
        <dbReference type="SAM" id="SignalP"/>
    </source>
</evidence>
<dbReference type="OrthoDB" id="5152078at2759"/>
<dbReference type="Proteomes" id="UP000754883">
    <property type="component" value="Unassembled WGS sequence"/>
</dbReference>
<name>A0A9N9U994_9HYPO</name>
<protein>
    <recommendedName>
        <fullName evidence="4">Invertebrate defensins family profile domain-containing protein</fullName>
    </recommendedName>
</protein>
<keyword evidence="1" id="KW-0732">Signal</keyword>
<gene>
    <name evidence="2" type="ORF">CBYS24578_00011008</name>
</gene>
<dbReference type="EMBL" id="CABFNO020001350">
    <property type="protein sequence ID" value="CAG9982730.1"/>
    <property type="molecule type" value="Genomic_DNA"/>
</dbReference>